<accession>A0ABP9FMN4</accession>
<reference evidence="4" key="1">
    <citation type="journal article" date="2019" name="Int. J. Syst. Evol. Microbiol.">
        <title>The Global Catalogue of Microorganisms (GCM) 10K type strain sequencing project: providing services to taxonomists for standard genome sequencing and annotation.</title>
        <authorList>
            <consortium name="The Broad Institute Genomics Platform"/>
            <consortium name="The Broad Institute Genome Sequencing Center for Infectious Disease"/>
            <person name="Wu L."/>
            <person name="Ma J."/>
        </authorList>
    </citation>
    <scope>NUCLEOTIDE SEQUENCE [LARGE SCALE GENOMIC DNA]</scope>
    <source>
        <strain evidence="4">JCM 19125</strain>
    </source>
</reference>
<dbReference type="InterPro" id="IPR003488">
    <property type="entry name" value="DprA"/>
</dbReference>
<name>A0ABP9FMN4_9ACTN</name>
<comment type="similarity">
    <text evidence="1">Belongs to the DprA/Smf family.</text>
</comment>
<evidence type="ECO:0000256" key="1">
    <source>
        <dbReference type="ARBA" id="ARBA00006525"/>
    </source>
</evidence>
<comment type="caution">
    <text evidence="3">The sequence shown here is derived from an EMBL/GenBank/DDBJ whole genome shotgun (WGS) entry which is preliminary data.</text>
</comment>
<dbReference type="NCBIfam" id="TIGR00732">
    <property type="entry name" value="dprA"/>
    <property type="match status" value="1"/>
</dbReference>
<evidence type="ECO:0000259" key="2">
    <source>
        <dbReference type="Pfam" id="PF02481"/>
    </source>
</evidence>
<dbReference type="Gene3D" id="3.40.50.450">
    <property type="match status" value="1"/>
</dbReference>
<gene>
    <name evidence="3" type="ORF">GCM10025789_30840</name>
</gene>
<dbReference type="EMBL" id="BAABLV010000063">
    <property type="protein sequence ID" value="GAA4909416.1"/>
    <property type="molecule type" value="Genomic_DNA"/>
</dbReference>
<proteinExistence type="inferred from homology"/>
<dbReference type="SUPFAM" id="SSF102405">
    <property type="entry name" value="MCP/YpsA-like"/>
    <property type="match status" value="1"/>
</dbReference>
<dbReference type="InterPro" id="IPR057666">
    <property type="entry name" value="DrpA_SLOG"/>
</dbReference>
<sequence length="296" mass="30996">MSVQTQSKADVRERMARMAVCAMQSWQDPALLDRVTRDGAVAVWEHQQSASTRQVPSAEDVEKWMAAADEVGARFVIPGDEEWPDSLAQLSDVTVGDIGGVPAGLWVMGRNLTDTGSDAVAVVGSRACTSYGEHTALTLSADLAIAGCTVVAGMAYGIDAAAHRGALGVKGTTVAVVASGLDAPHPAANTELSRRIEERGTLVSEFPPGFRPTRFSFLARNRIIAALTLGTVVCEAAYRSSAVNTAAWATALGRPVMAVPGQITNSLSTAPNSMIRDGSATLVTSADEIRDEILIS</sequence>
<organism evidence="3 4">
    <name type="scientific">Tessaracoccus lubricantis</name>
    <dbReference type="NCBI Taxonomy" id="545543"/>
    <lineage>
        <taxon>Bacteria</taxon>
        <taxon>Bacillati</taxon>
        <taxon>Actinomycetota</taxon>
        <taxon>Actinomycetes</taxon>
        <taxon>Propionibacteriales</taxon>
        <taxon>Propionibacteriaceae</taxon>
        <taxon>Tessaracoccus</taxon>
    </lineage>
</organism>
<keyword evidence="4" id="KW-1185">Reference proteome</keyword>
<dbReference type="RefSeq" id="WP_345584476.1">
    <property type="nucleotide sequence ID" value="NZ_BAABLV010000063.1"/>
</dbReference>
<feature type="domain" description="Smf/DprA SLOG" evidence="2">
    <location>
        <begin position="75"/>
        <end position="292"/>
    </location>
</feature>
<dbReference type="Proteomes" id="UP001501521">
    <property type="component" value="Unassembled WGS sequence"/>
</dbReference>
<dbReference type="PANTHER" id="PTHR43022:SF1">
    <property type="entry name" value="PROTEIN SMF"/>
    <property type="match status" value="1"/>
</dbReference>
<dbReference type="PANTHER" id="PTHR43022">
    <property type="entry name" value="PROTEIN SMF"/>
    <property type="match status" value="1"/>
</dbReference>
<protein>
    <recommendedName>
        <fullName evidence="2">Smf/DprA SLOG domain-containing protein</fullName>
    </recommendedName>
</protein>
<dbReference type="Pfam" id="PF02481">
    <property type="entry name" value="DNA_processg_A"/>
    <property type="match status" value="1"/>
</dbReference>
<evidence type="ECO:0000313" key="4">
    <source>
        <dbReference type="Proteomes" id="UP001501521"/>
    </source>
</evidence>
<evidence type="ECO:0000313" key="3">
    <source>
        <dbReference type="EMBL" id="GAA4909416.1"/>
    </source>
</evidence>